<evidence type="ECO:0000313" key="1">
    <source>
        <dbReference type="EMBL" id="MBD2773939.1"/>
    </source>
</evidence>
<dbReference type="RefSeq" id="WP_190830286.1">
    <property type="nucleotide sequence ID" value="NZ_CAWPPI010000061.1"/>
</dbReference>
<dbReference type="EMBL" id="JACXAE010000061">
    <property type="protein sequence ID" value="MBD2773939.1"/>
    <property type="molecule type" value="Genomic_DNA"/>
</dbReference>
<keyword evidence="2" id="KW-1185">Reference proteome</keyword>
<sequence>MLELKSNGQELSLITVVEAKIVALIRVSQVELAANLGVSYDSVNSWE</sequence>
<reference evidence="1" key="1">
    <citation type="submission" date="2020-09" db="EMBL/GenBank/DDBJ databases">
        <title>Iningainema tapete sp. nov. (Scytonemataceae, Cyanobacteria) from greenhouses in central Florida (USA) produces two types of nodularin with biosynthetic potential for microcystin-LR and anabaenopeptins.</title>
        <authorList>
            <person name="Berthold D.E."/>
            <person name="Lefler F.W."/>
            <person name="Huang I.-S."/>
            <person name="Abdulla H."/>
            <person name="Zimba P.V."/>
            <person name="Laughinghouse H.D. IV."/>
        </authorList>
    </citation>
    <scope>NUCLEOTIDE SEQUENCE</scope>
    <source>
        <strain evidence="1">BLCCT55</strain>
    </source>
</reference>
<evidence type="ECO:0000313" key="2">
    <source>
        <dbReference type="Proteomes" id="UP000629098"/>
    </source>
</evidence>
<accession>A0A8J7C667</accession>
<organism evidence="1 2">
    <name type="scientific">Iningainema tapete BLCC-T55</name>
    <dbReference type="NCBI Taxonomy" id="2748662"/>
    <lineage>
        <taxon>Bacteria</taxon>
        <taxon>Bacillati</taxon>
        <taxon>Cyanobacteriota</taxon>
        <taxon>Cyanophyceae</taxon>
        <taxon>Nostocales</taxon>
        <taxon>Scytonemataceae</taxon>
        <taxon>Iningainema tapete</taxon>
    </lineage>
</organism>
<comment type="caution">
    <text evidence="1">The sequence shown here is derived from an EMBL/GenBank/DDBJ whole genome shotgun (WGS) entry which is preliminary data.</text>
</comment>
<dbReference type="AlphaFoldDB" id="A0A8J7C667"/>
<proteinExistence type="predicted"/>
<dbReference type="Proteomes" id="UP000629098">
    <property type="component" value="Unassembled WGS sequence"/>
</dbReference>
<protein>
    <submittedName>
        <fullName evidence="1">Uncharacterized protein</fullName>
    </submittedName>
</protein>
<name>A0A8J7C667_9CYAN</name>
<gene>
    <name evidence="1" type="ORF">ICL16_18130</name>
</gene>